<accession>A0AAF0ETG9</accession>
<feature type="transmembrane region" description="Helical" evidence="2">
    <location>
        <begin position="37"/>
        <end position="59"/>
    </location>
</feature>
<keyword evidence="2" id="KW-1133">Transmembrane helix</keyword>
<feature type="compositionally biased region" description="Pro residues" evidence="1">
    <location>
        <begin position="163"/>
        <end position="175"/>
    </location>
</feature>
<evidence type="ECO:0000256" key="2">
    <source>
        <dbReference type="SAM" id="Phobius"/>
    </source>
</evidence>
<evidence type="ECO:0000256" key="1">
    <source>
        <dbReference type="SAM" id="MobiDB-lite"/>
    </source>
</evidence>
<proteinExistence type="predicted"/>
<keyword evidence="2" id="KW-0472">Membrane</keyword>
<protein>
    <submittedName>
        <fullName evidence="3">Uncharacterized protein</fullName>
    </submittedName>
</protein>
<evidence type="ECO:0000313" key="4">
    <source>
        <dbReference type="Proteomes" id="UP001219933"/>
    </source>
</evidence>
<gene>
    <name evidence="3" type="ORF">MCUN1_000908</name>
</gene>
<sequence length="175" mass="19461">MRTSLQRASGIYRRVATTPAPQLVGELPSMRRPMRPFTTAALGFLFGFGAATLGSLYLLQKEYRAASASVLASSASLNAHAEHFTSYLDRIAAAEARVDQLSKLVVSRELIDQTNETARRMYSDMYEETLALRERVWRLGTSLADTENERLAFTQTPRSVWDAPPPPPSPAMRLL</sequence>
<evidence type="ECO:0000313" key="3">
    <source>
        <dbReference type="EMBL" id="WFD34076.1"/>
    </source>
</evidence>
<keyword evidence="4" id="KW-1185">Reference proteome</keyword>
<reference evidence="3" key="1">
    <citation type="submission" date="2023-03" db="EMBL/GenBank/DDBJ databases">
        <title>Mating type loci evolution in Malassezia.</title>
        <authorList>
            <person name="Coelho M.A."/>
        </authorList>
    </citation>
    <scope>NUCLEOTIDE SEQUENCE</scope>
    <source>
        <strain evidence="3">CBS 11721</strain>
    </source>
</reference>
<keyword evidence="2" id="KW-0812">Transmembrane</keyword>
<name>A0AAF0ETG9_9BASI</name>
<dbReference type="EMBL" id="CP119877">
    <property type="protein sequence ID" value="WFD34076.1"/>
    <property type="molecule type" value="Genomic_DNA"/>
</dbReference>
<dbReference type="Proteomes" id="UP001219933">
    <property type="component" value="Chromosome 1"/>
</dbReference>
<dbReference type="AlphaFoldDB" id="A0AAF0ETG9"/>
<feature type="region of interest" description="Disordered" evidence="1">
    <location>
        <begin position="156"/>
        <end position="175"/>
    </location>
</feature>
<organism evidence="3 4">
    <name type="scientific">Malassezia cuniculi</name>
    <dbReference type="NCBI Taxonomy" id="948313"/>
    <lineage>
        <taxon>Eukaryota</taxon>
        <taxon>Fungi</taxon>
        <taxon>Dikarya</taxon>
        <taxon>Basidiomycota</taxon>
        <taxon>Ustilaginomycotina</taxon>
        <taxon>Malasseziomycetes</taxon>
        <taxon>Malasseziales</taxon>
        <taxon>Malasseziaceae</taxon>
        <taxon>Malassezia</taxon>
    </lineage>
</organism>